<protein>
    <submittedName>
        <fullName evidence="1">Uncharacterized protein</fullName>
    </submittedName>
</protein>
<reference evidence="1" key="1">
    <citation type="submission" date="2021-12" db="EMBL/GenBank/DDBJ databases">
        <authorList>
            <person name="King R."/>
        </authorList>
    </citation>
    <scope>NUCLEOTIDE SEQUENCE</scope>
</reference>
<keyword evidence="2" id="KW-1185">Reference proteome</keyword>
<evidence type="ECO:0000313" key="2">
    <source>
        <dbReference type="Proteomes" id="UP001154114"/>
    </source>
</evidence>
<sequence>MLRAGVMLVRVLVTSVRRLRQDGGYRDSPGTRTTETQLHKKPVPYKVSNASVATLLINTGAVIAADGQAENRPNRRFASSVKSELFAKAAIVRGDLVPSDIGHVDFKSSFVAYRHLCARATTKIIL</sequence>
<dbReference type="Proteomes" id="UP001154114">
    <property type="component" value="Chromosome 11"/>
</dbReference>
<evidence type="ECO:0000313" key="1">
    <source>
        <dbReference type="EMBL" id="CAD0199977.1"/>
    </source>
</evidence>
<proteinExistence type="predicted"/>
<gene>
    <name evidence="1" type="ORF">CINC_LOCUS1666</name>
</gene>
<dbReference type="AlphaFoldDB" id="A0A9N8L209"/>
<name>A0A9N8L209_CHRIL</name>
<organism evidence="1 2">
    <name type="scientific">Chrysodeixis includens</name>
    <name type="common">Soybean looper</name>
    <name type="synonym">Pseudoplusia includens</name>
    <dbReference type="NCBI Taxonomy" id="689277"/>
    <lineage>
        <taxon>Eukaryota</taxon>
        <taxon>Metazoa</taxon>
        <taxon>Ecdysozoa</taxon>
        <taxon>Arthropoda</taxon>
        <taxon>Hexapoda</taxon>
        <taxon>Insecta</taxon>
        <taxon>Pterygota</taxon>
        <taxon>Neoptera</taxon>
        <taxon>Endopterygota</taxon>
        <taxon>Lepidoptera</taxon>
        <taxon>Glossata</taxon>
        <taxon>Ditrysia</taxon>
        <taxon>Noctuoidea</taxon>
        <taxon>Noctuidae</taxon>
        <taxon>Plusiinae</taxon>
        <taxon>Chrysodeixis</taxon>
    </lineage>
</organism>
<accession>A0A9N8L209</accession>
<dbReference type="EMBL" id="LR824014">
    <property type="protein sequence ID" value="CAD0199977.1"/>
    <property type="molecule type" value="Genomic_DNA"/>
</dbReference>